<dbReference type="EMBL" id="BASG01000005">
    <property type="protein sequence ID" value="GAD12735.1"/>
    <property type="molecule type" value="Genomic_DNA"/>
</dbReference>
<dbReference type="Pfam" id="PF10830">
    <property type="entry name" value="DUF2553"/>
    <property type="match status" value="1"/>
</dbReference>
<comment type="caution">
    <text evidence="1">The sequence shown here is derived from an EMBL/GenBank/DDBJ whole genome shotgun (WGS) entry which is preliminary data.</text>
</comment>
<evidence type="ECO:0000313" key="1">
    <source>
        <dbReference type="EMBL" id="GAD12735.1"/>
    </source>
</evidence>
<proteinExistence type="predicted"/>
<protein>
    <recommendedName>
        <fullName evidence="3">YusG</fullName>
    </recommendedName>
</protein>
<evidence type="ECO:0000313" key="2">
    <source>
        <dbReference type="Proteomes" id="UP000016424"/>
    </source>
</evidence>
<dbReference type="AlphaFoldDB" id="U2X279"/>
<gene>
    <name evidence="1" type="ORF">GBL_0952</name>
</gene>
<name>U2X279_GEOKU</name>
<dbReference type="Proteomes" id="UP000016424">
    <property type="component" value="Unassembled WGS sequence"/>
</dbReference>
<reference evidence="2" key="1">
    <citation type="journal article" date="2013" name="Genome">
        <title>Draft Genome Sequence of Geobacillus kaustophilus GBlys, a Lysogenic Strain with Bacteriophage phiOH2.</title>
        <authorList>
            <person name="Doi K."/>
            <person name="Mori K."/>
            <person name="Martono H."/>
            <person name="Nagayoshi Y."/>
            <person name="Fujino Y."/>
            <person name="Tashiro K."/>
            <person name="Kuhara S."/>
            <person name="Ohshima T."/>
        </authorList>
    </citation>
    <scope>NUCLEOTIDE SEQUENCE [LARGE SCALE GENOMIC DNA]</scope>
    <source>
        <strain evidence="2">GBlys</strain>
    </source>
</reference>
<organism evidence="1 2">
    <name type="scientific">Geobacillus kaustophilus GBlys</name>
    <dbReference type="NCBI Taxonomy" id="1337888"/>
    <lineage>
        <taxon>Bacteria</taxon>
        <taxon>Bacillati</taxon>
        <taxon>Bacillota</taxon>
        <taxon>Bacilli</taxon>
        <taxon>Bacillales</taxon>
        <taxon>Anoxybacillaceae</taxon>
        <taxon>Geobacillus</taxon>
        <taxon>Geobacillus thermoleovorans group</taxon>
    </lineage>
</organism>
<sequence>MKKGVLAMALQTTRIDVTDRIIGKLNGRSLELYEEGELIGRLPLPAAVPLKKGYTEQNGRIYKQVTATVEPDQKYVDCDGEAGWC</sequence>
<dbReference type="InterPro" id="IPR020140">
    <property type="entry name" value="Uncharacterised_YusG"/>
</dbReference>
<accession>U2X279</accession>
<evidence type="ECO:0008006" key="3">
    <source>
        <dbReference type="Google" id="ProtNLM"/>
    </source>
</evidence>